<dbReference type="PANTHER" id="PTHR43386:SF1">
    <property type="entry name" value="D,D-DIPEPTIDE TRANSPORT SYSTEM PERMEASE PROTEIN DDPC-RELATED"/>
    <property type="match status" value="1"/>
</dbReference>
<dbReference type="InParanoid" id="B2A2X6"/>
<proteinExistence type="inferred from homology"/>
<dbReference type="STRING" id="457570.Nther_2796"/>
<dbReference type="HOGENOM" id="CLU_028518_1_1_9"/>
<organism evidence="9 10">
    <name type="scientific">Natranaerobius thermophilus (strain ATCC BAA-1301 / DSM 18059 / JW/NM-WN-LF)</name>
    <dbReference type="NCBI Taxonomy" id="457570"/>
    <lineage>
        <taxon>Bacteria</taxon>
        <taxon>Bacillati</taxon>
        <taxon>Bacillota</taxon>
        <taxon>Clostridia</taxon>
        <taxon>Natranaerobiales</taxon>
        <taxon>Natranaerobiaceae</taxon>
        <taxon>Natranaerobius</taxon>
    </lineage>
</organism>
<dbReference type="NCBIfam" id="NF045476">
    <property type="entry name" value="Opp4C"/>
    <property type="match status" value="1"/>
</dbReference>
<dbReference type="InterPro" id="IPR050366">
    <property type="entry name" value="BP-dependent_transpt_permease"/>
</dbReference>
<feature type="transmembrane region" description="Helical" evidence="7">
    <location>
        <begin position="216"/>
        <end position="242"/>
    </location>
</feature>
<dbReference type="AlphaFoldDB" id="B2A2X6"/>
<evidence type="ECO:0000256" key="6">
    <source>
        <dbReference type="ARBA" id="ARBA00023136"/>
    </source>
</evidence>
<evidence type="ECO:0000256" key="4">
    <source>
        <dbReference type="ARBA" id="ARBA00022692"/>
    </source>
</evidence>
<feature type="transmembrane region" description="Helical" evidence="7">
    <location>
        <begin position="265"/>
        <end position="286"/>
    </location>
</feature>
<evidence type="ECO:0000256" key="5">
    <source>
        <dbReference type="ARBA" id="ARBA00022989"/>
    </source>
</evidence>
<evidence type="ECO:0000256" key="2">
    <source>
        <dbReference type="ARBA" id="ARBA00022448"/>
    </source>
</evidence>
<protein>
    <submittedName>
        <fullName evidence="9">Binding-protein-dependent transport systems inner membrane component</fullName>
    </submittedName>
</protein>
<dbReference type="InterPro" id="IPR025966">
    <property type="entry name" value="OppC_N"/>
</dbReference>
<dbReference type="GO" id="GO:0055085">
    <property type="term" value="P:transmembrane transport"/>
    <property type="evidence" value="ECO:0007669"/>
    <property type="project" value="InterPro"/>
</dbReference>
<dbReference type="PROSITE" id="PS50928">
    <property type="entry name" value="ABC_TM1"/>
    <property type="match status" value="1"/>
</dbReference>
<dbReference type="EMBL" id="CP001034">
    <property type="protein sequence ID" value="ACB86344.1"/>
    <property type="molecule type" value="Genomic_DNA"/>
</dbReference>
<evidence type="ECO:0000313" key="9">
    <source>
        <dbReference type="EMBL" id="ACB86344.1"/>
    </source>
</evidence>
<dbReference type="eggNOG" id="COG1173">
    <property type="taxonomic scope" value="Bacteria"/>
</dbReference>
<keyword evidence="6 7" id="KW-0472">Membrane</keyword>
<keyword evidence="10" id="KW-1185">Reference proteome</keyword>
<gene>
    <name evidence="9" type="ordered locus">Nther_2796</name>
</gene>
<dbReference type="CDD" id="cd06261">
    <property type="entry name" value="TM_PBP2"/>
    <property type="match status" value="1"/>
</dbReference>
<reference evidence="9 10" key="1">
    <citation type="submission" date="2008-04" db="EMBL/GenBank/DDBJ databases">
        <title>Complete sequence of chromosome of Natranaerobius thermophilus JW/NM-WN-LF.</title>
        <authorList>
            <consortium name="US DOE Joint Genome Institute"/>
            <person name="Copeland A."/>
            <person name="Lucas S."/>
            <person name="Lapidus A."/>
            <person name="Glavina del Rio T."/>
            <person name="Dalin E."/>
            <person name="Tice H."/>
            <person name="Bruce D."/>
            <person name="Goodwin L."/>
            <person name="Pitluck S."/>
            <person name="Chertkov O."/>
            <person name="Brettin T."/>
            <person name="Detter J.C."/>
            <person name="Han C."/>
            <person name="Kuske C.R."/>
            <person name="Schmutz J."/>
            <person name="Larimer F."/>
            <person name="Land M."/>
            <person name="Hauser L."/>
            <person name="Kyrpides N."/>
            <person name="Lykidis A."/>
            <person name="Mesbah N.M."/>
            <person name="Wiegel J."/>
        </authorList>
    </citation>
    <scope>NUCLEOTIDE SEQUENCE [LARGE SCALE GENOMIC DNA]</scope>
    <source>
        <strain evidence="10">ATCC BAA-1301 / DSM 18059 / JW/NM-WN-LF</strain>
    </source>
</reference>
<dbReference type="SUPFAM" id="SSF161098">
    <property type="entry name" value="MetI-like"/>
    <property type="match status" value="1"/>
</dbReference>
<dbReference type="Pfam" id="PF12911">
    <property type="entry name" value="OppC_N"/>
    <property type="match status" value="1"/>
</dbReference>
<evidence type="ECO:0000259" key="8">
    <source>
        <dbReference type="PROSITE" id="PS50928"/>
    </source>
</evidence>
<dbReference type="KEGG" id="nth:Nther_2796"/>
<feature type="domain" description="ABC transmembrane type-1" evidence="8">
    <location>
        <begin position="95"/>
        <end position="286"/>
    </location>
</feature>
<dbReference type="Proteomes" id="UP000001683">
    <property type="component" value="Chromosome"/>
</dbReference>
<comment type="subcellular location">
    <subcellularLocation>
        <location evidence="1 7">Cell membrane</location>
        <topology evidence="1 7">Multi-pass membrane protein</topology>
    </subcellularLocation>
</comment>
<dbReference type="InterPro" id="IPR000515">
    <property type="entry name" value="MetI-like"/>
</dbReference>
<dbReference type="RefSeq" id="WP_012449177.1">
    <property type="nucleotide sequence ID" value="NC_010718.1"/>
</dbReference>
<feature type="transmembrane region" description="Helical" evidence="7">
    <location>
        <begin position="34"/>
        <end position="55"/>
    </location>
</feature>
<dbReference type="Pfam" id="PF00528">
    <property type="entry name" value="BPD_transp_1"/>
    <property type="match status" value="1"/>
</dbReference>
<keyword evidence="2 7" id="KW-0813">Transport</keyword>
<keyword evidence="4 7" id="KW-0812">Transmembrane</keyword>
<sequence>MSNTATSTAQERVEPKGVITPRQLVWKQFKKNRLALIGMCVLIFFVLLAIFAPVLSTHERDAYDLTRAEEPPSSEHYMGTDEIGRDIYTRLLHGGRVSLSVGIVATGIQLVIGIILGSLAGYKGGTTDTIIMRLTDMFLAFPFLAMAITIAAVLGPSIYNTMIVIGILSWPRTCRIIRGEFLKIKNTDYVRAAKALGLRELKLVARHMIPNALPPLIVNATLSMATAVLVEAGLSFLGLGVVPPQPSWGNMLEIARNLRIVENFWWMYVPPGLMIFLTVLSINLVGDGLRDALDPRLKQ</sequence>
<dbReference type="InterPro" id="IPR035906">
    <property type="entry name" value="MetI-like_sf"/>
</dbReference>
<dbReference type="FunCoup" id="B2A2X6">
    <property type="interactions" value="184"/>
</dbReference>
<feature type="transmembrane region" description="Helical" evidence="7">
    <location>
        <begin position="99"/>
        <end position="122"/>
    </location>
</feature>
<evidence type="ECO:0000256" key="7">
    <source>
        <dbReference type="RuleBase" id="RU363032"/>
    </source>
</evidence>
<dbReference type="Gene3D" id="1.10.3720.10">
    <property type="entry name" value="MetI-like"/>
    <property type="match status" value="1"/>
</dbReference>
<evidence type="ECO:0000256" key="1">
    <source>
        <dbReference type="ARBA" id="ARBA00004651"/>
    </source>
</evidence>
<comment type="similarity">
    <text evidence="7">Belongs to the binding-protein-dependent transport system permease family.</text>
</comment>
<dbReference type="GO" id="GO:0005886">
    <property type="term" value="C:plasma membrane"/>
    <property type="evidence" value="ECO:0007669"/>
    <property type="project" value="UniProtKB-SubCell"/>
</dbReference>
<evidence type="ECO:0000313" key="10">
    <source>
        <dbReference type="Proteomes" id="UP000001683"/>
    </source>
</evidence>
<name>B2A2X6_NATTJ</name>
<keyword evidence="3" id="KW-1003">Cell membrane</keyword>
<reference evidence="9 10" key="2">
    <citation type="journal article" date="2011" name="J. Bacteriol.">
        <title>Complete genome sequence of the anaerobic, halophilic alkalithermophile Natranaerobius thermophilus JW/NM-WN-LF.</title>
        <authorList>
            <person name="Zhao B."/>
            <person name="Mesbah N.M."/>
            <person name="Dalin E."/>
            <person name="Goodwin L."/>
            <person name="Nolan M."/>
            <person name="Pitluck S."/>
            <person name="Chertkov O."/>
            <person name="Brettin T.S."/>
            <person name="Han J."/>
            <person name="Larimer F.W."/>
            <person name="Land M.L."/>
            <person name="Hauser L."/>
            <person name="Kyrpides N."/>
            <person name="Wiegel J."/>
        </authorList>
    </citation>
    <scope>NUCLEOTIDE SEQUENCE [LARGE SCALE GENOMIC DNA]</scope>
    <source>
        <strain evidence="10">ATCC BAA-1301 / DSM 18059 / JW/NM-WN-LF</strain>
    </source>
</reference>
<evidence type="ECO:0000256" key="3">
    <source>
        <dbReference type="ARBA" id="ARBA00022475"/>
    </source>
</evidence>
<dbReference type="InterPro" id="IPR053523">
    <property type="entry name" value="Oligopeptide_permease_AppC"/>
</dbReference>
<keyword evidence="5 7" id="KW-1133">Transmembrane helix</keyword>
<accession>B2A2X6</accession>
<dbReference type="PANTHER" id="PTHR43386">
    <property type="entry name" value="OLIGOPEPTIDE TRANSPORT SYSTEM PERMEASE PROTEIN APPC"/>
    <property type="match status" value="1"/>
</dbReference>